<comment type="pathway">
    <text evidence="7">Carbohydrate biosynthesis; D-ribose 5-phosphate biosynthesis.</text>
</comment>
<feature type="binding site" evidence="7">
    <location>
        <position position="48"/>
    </location>
    <ligand>
        <name>substrate</name>
    </ligand>
</feature>
<evidence type="ECO:0000313" key="9">
    <source>
        <dbReference type="EMBL" id="OKY78559.1"/>
    </source>
</evidence>
<dbReference type="HAMAP" id="MF_01268">
    <property type="entry name" value="Fae_Hps"/>
    <property type="match status" value="1"/>
</dbReference>
<dbReference type="GO" id="GO:0019854">
    <property type="term" value="P:L-ascorbic acid catabolic process"/>
    <property type="evidence" value="ECO:0007669"/>
    <property type="project" value="TreeGrafter"/>
</dbReference>
<evidence type="ECO:0000259" key="8">
    <source>
        <dbReference type="SMART" id="SM00934"/>
    </source>
</evidence>
<dbReference type="PANTHER" id="PTHR35039">
    <property type="entry name" value="3-KETO-L-GULONATE-6-PHOSPHATE DECARBOXYLASE SGBH-RELATED"/>
    <property type="match status" value="1"/>
</dbReference>
<comment type="catalytic activity">
    <reaction evidence="7">
        <text>D-ribulose 5-phosphate + formaldehyde = D-arabino-hex-3-ulose 6-phosphate</text>
        <dbReference type="Rhea" id="RHEA:25201"/>
        <dbReference type="ChEBI" id="CHEBI:16842"/>
        <dbReference type="ChEBI" id="CHEBI:58121"/>
        <dbReference type="ChEBI" id="CHEBI:58542"/>
        <dbReference type="EC" id="4.1.2.43"/>
    </reaction>
</comment>
<accession>A0A1Q6DW15</accession>
<dbReference type="Pfam" id="PF00215">
    <property type="entry name" value="OMPdecase"/>
    <property type="match status" value="1"/>
</dbReference>
<evidence type="ECO:0000256" key="3">
    <source>
        <dbReference type="ARBA" id="ARBA00023277"/>
    </source>
</evidence>
<dbReference type="UniPathway" id="UPA00293"/>
<feature type="binding site" evidence="7">
    <location>
        <position position="66"/>
    </location>
    <ligand>
        <name>substrate</name>
    </ligand>
</feature>
<dbReference type="GO" id="GO:0006207">
    <property type="term" value="P:'de novo' pyrimidine nucleobase biosynthetic process"/>
    <property type="evidence" value="ECO:0007669"/>
    <property type="project" value="InterPro"/>
</dbReference>
<dbReference type="PANTHER" id="PTHR35039:SF3">
    <property type="entry name" value="3-KETO-L-GULONATE-6-PHOSPHATE DECARBOXYLASE SGBH-RELATED"/>
    <property type="match status" value="1"/>
</dbReference>
<dbReference type="InterPro" id="IPR001754">
    <property type="entry name" value="OMPdeCOase_dom"/>
</dbReference>
<dbReference type="SMART" id="SM00934">
    <property type="entry name" value="OMPdecase"/>
    <property type="match status" value="1"/>
</dbReference>
<protein>
    <recommendedName>
        <fullName evidence="7">Bifunctional enzyme Fae/Hps</fullName>
    </recommendedName>
    <domain>
        <recommendedName>
            <fullName evidence="7">5,6,7,8-tetrahydromethanopterin hydro-lyase</fullName>
            <ecNumber evidence="7">4.2.1.147</ecNumber>
        </recommendedName>
        <alternativeName>
            <fullName evidence="7">Formaldehyde-activating enzyme</fullName>
            <shortName evidence="7">Fae</shortName>
        </alternativeName>
    </domain>
    <domain>
        <recommendedName>
            <fullName evidence="7">3-hexulose-6-phosphate synthase</fullName>
            <shortName evidence="7">HPS</shortName>
            <ecNumber evidence="7">4.1.2.43</ecNumber>
        </recommendedName>
        <alternativeName>
            <fullName evidence="7">D-arabino-3-hexulose-6-phosphate formaldehyde lyase</fullName>
        </alternativeName>
    </domain>
</protein>
<feature type="binding site" evidence="7">
    <location>
        <position position="83"/>
    </location>
    <ligand>
        <name>substrate</name>
    </ligand>
</feature>
<dbReference type="InParanoid" id="A0A1Q6DW15"/>
<evidence type="ECO:0000256" key="2">
    <source>
        <dbReference type="ARBA" id="ARBA00023268"/>
    </source>
</evidence>
<keyword evidence="1 7" id="KW-0456">Lyase</keyword>
<dbReference type="EMBL" id="MSDW01000001">
    <property type="protein sequence ID" value="OKY78559.1"/>
    <property type="molecule type" value="Genomic_DNA"/>
</dbReference>
<evidence type="ECO:0000256" key="7">
    <source>
        <dbReference type="HAMAP-Rule" id="MF_01268"/>
    </source>
</evidence>
<dbReference type="Gene3D" id="3.30.230.60">
    <property type="entry name" value="Formaldehyde-activating enzyme"/>
    <property type="match status" value="1"/>
</dbReference>
<dbReference type="STRING" id="1903181.BTN85_1056"/>
<comment type="function">
    <text evidence="5 7">Catalyzes the condensation of formaldehyde with tetrahydromethanopterin (H(4)MPT) to 5,10-methylenetetrahydromethanopterin.</text>
</comment>
<dbReference type="FunFam" id="3.20.20.70:FF:000022">
    <property type="entry name" value="3-keto-L-gulonate-6-phosphate decarboxylase UlaD"/>
    <property type="match status" value="1"/>
</dbReference>
<dbReference type="InterPro" id="IPR013785">
    <property type="entry name" value="Aldolase_TIM"/>
</dbReference>
<sequence>MFKVGEALVGEEPNVAHIDLVIGKKNGPAGKSFLNGMTNPTQGHTPLLGVIRPNLPTKPSTLIVPKVTVQDMEDSEKVFGPAQMAISRAIADSMEEGIIDEEKAEEYVVIVSVFIHPQAEDYQKIYRYNYGATKLALKRAIQEFPESDTVLEEKDKGGHPVMGSRLTKLFDPPYLQVALDIPDLDHVKNVISSIPKNDHIIYEVGTPLVKKYGVGVVEELRKVKEDAFIVVDLKTLDTGNLEARMVSDAGGDGVVISGLAPNSTIEKSIEEAEKTGIYSIVDTLNVDKPLELIEDLDQKPKVVELHRAIDVEGEEEHGWQNIESIKKQLDPDGLVAVAGGIRSHNIRNALKSGADLLVVGRAITNAKDPQGAVREFIEQMEKPDVDQFRVKTDF</sequence>
<evidence type="ECO:0000256" key="6">
    <source>
        <dbReference type="ARBA" id="ARBA00061519"/>
    </source>
</evidence>
<dbReference type="Gene3D" id="3.20.20.70">
    <property type="entry name" value="Aldolase class I"/>
    <property type="match status" value="1"/>
</dbReference>
<dbReference type="AlphaFoldDB" id="A0A1Q6DW15"/>
<dbReference type="InterPro" id="IPR041710">
    <property type="entry name" value="HPS/KGPDC"/>
</dbReference>
<dbReference type="InterPro" id="IPR037075">
    <property type="entry name" value="HCHO-activating_enzyme_sf"/>
</dbReference>
<dbReference type="GO" id="GO:0016051">
    <property type="term" value="P:carbohydrate biosynthetic process"/>
    <property type="evidence" value="ECO:0007669"/>
    <property type="project" value="UniProtKB-UniRule"/>
</dbReference>
<gene>
    <name evidence="7" type="primary">fae-hps</name>
    <name evidence="9" type="ORF">BTN85_1056</name>
</gene>
<dbReference type="Proteomes" id="UP000185744">
    <property type="component" value="Unassembled WGS sequence"/>
</dbReference>
<comment type="similarity">
    <text evidence="6">Belongs to the formaldehyde-activating enzyme family.</text>
</comment>
<dbReference type="FunFam" id="3.30.230.60:FF:000001">
    <property type="entry name" value="5,6,7,8-tetrahydromethanopterin hydro-lyase"/>
    <property type="match status" value="1"/>
</dbReference>
<dbReference type="GO" id="GO:0043801">
    <property type="term" value="F:hexulose-6-phosphate synthase activity"/>
    <property type="evidence" value="ECO:0007669"/>
    <property type="project" value="UniProtKB-UniRule"/>
</dbReference>
<evidence type="ECO:0000256" key="4">
    <source>
        <dbReference type="ARBA" id="ARBA00052457"/>
    </source>
</evidence>
<feature type="binding site" evidence="7">
    <location>
        <position position="68"/>
    </location>
    <ligand>
        <name>substrate</name>
    </ligand>
</feature>
<dbReference type="SUPFAM" id="SSF51366">
    <property type="entry name" value="Ribulose-phoshate binding barrel"/>
    <property type="match status" value="1"/>
</dbReference>
<feature type="region of interest" description="3-hexulose-6-phosphate synthase" evidence="7">
    <location>
        <begin position="162"/>
        <end position="394"/>
    </location>
</feature>
<dbReference type="SUPFAM" id="SSF54211">
    <property type="entry name" value="Ribosomal protein S5 domain 2-like"/>
    <property type="match status" value="1"/>
</dbReference>
<comment type="function">
    <text evidence="7">Catalyzes the reversible formation of ribulose-5-phosphate and formaldehyde from 3-hexulose-6-phosphate.</text>
</comment>
<dbReference type="GO" id="GO:0033982">
    <property type="term" value="F:3-dehydro-L-gulonate-6-phosphate decarboxylase activity"/>
    <property type="evidence" value="ECO:0007669"/>
    <property type="project" value="TreeGrafter"/>
</dbReference>
<dbReference type="InterPro" id="IPR014826">
    <property type="entry name" value="HCHO-activating_enzyme"/>
</dbReference>
<feature type="binding site" evidence="7">
    <location>
        <position position="19"/>
    </location>
    <ligand>
        <name>substrate</name>
    </ligand>
</feature>
<comment type="similarity">
    <text evidence="7">In the C-terminal section; belongs to the HPS/KGPDC family. HPS subfamily.</text>
</comment>
<evidence type="ECO:0000256" key="5">
    <source>
        <dbReference type="ARBA" id="ARBA00056998"/>
    </source>
</evidence>
<dbReference type="GO" id="GO:0016836">
    <property type="term" value="F:hydro-lyase activity"/>
    <property type="evidence" value="ECO:0007669"/>
    <property type="project" value="UniProtKB-UniRule"/>
</dbReference>
<comment type="catalytic activity">
    <reaction evidence="4 7">
        <text>5,6,7,8-tetrahydromethanopterin + formaldehyde = 5,10-methylenetetrahydromethanopterin + H2O</text>
        <dbReference type="Rhea" id="RHEA:24678"/>
        <dbReference type="ChEBI" id="CHEBI:15377"/>
        <dbReference type="ChEBI" id="CHEBI:16842"/>
        <dbReference type="ChEBI" id="CHEBI:57818"/>
        <dbReference type="ChEBI" id="CHEBI:58103"/>
        <dbReference type="EC" id="4.2.1.147"/>
    </reaction>
</comment>
<dbReference type="CDD" id="cd04726">
    <property type="entry name" value="KGPDC_HPS"/>
    <property type="match status" value="1"/>
</dbReference>
<dbReference type="NCBIfam" id="TIGR03126">
    <property type="entry name" value="one_C_fae"/>
    <property type="match status" value="1"/>
</dbReference>
<dbReference type="NCBIfam" id="NF009833">
    <property type="entry name" value="PRK13307.1"/>
    <property type="match status" value="1"/>
</dbReference>
<comment type="similarity">
    <text evidence="7">In the N-terminal section; belongs to the formaldehyde-activating enzyme family.</text>
</comment>
<feature type="region of interest" description="Formaldehyde-activating enzyme" evidence="7">
    <location>
        <begin position="1"/>
        <end position="161"/>
    </location>
</feature>
<evidence type="ECO:0000313" key="10">
    <source>
        <dbReference type="Proteomes" id="UP000185744"/>
    </source>
</evidence>
<dbReference type="InterPro" id="IPR011060">
    <property type="entry name" value="RibuloseP-bd_barrel"/>
</dbReference>
<feature type="active site" description="Proton donor" evidence="7">
    <location>
        <position position="17"/>
    </location>
</feature>
<comment type="caution">
    <text evidence="9">The sequence shown here is derived from an EMBL/GenBank/DDBJ whole genome shotgun (WGS) entry which is preliminary data.</text>
</comment>
<dbReference type="GO" id="GO:0004590">
    <property type="term" value="F:orotidine-5'-phosphate decarboxylase activity"/>
    <property type="evidence" value="ECO:0007669"/>
    <property type="project" value="InterPro"/>
</dbReference>
<dbReference type="InterPro" id="IPR020568">
    <property type="entry name" value="Ribosomal_Su5_D2-typ_SF"/>
</dbReference>
<keyword evidence="10" id="KW-1185">Reference proteome</keyword>
<dbReference type="FunCoup" id="A0A1Q6DW15">
    <property type="interactions" value="97"/>
</dbReference>
<dbReference type="EC" id="4.1.2.43" evidence="7"/>
<name>A0A1Q6DW15_METT1</name>
<organism evidence="9 10">
    <name type="scientific">Methanohalarchaeum thermophilum</name>
    <dbReference type="NCBI Taxonomy" id="1903181"/>
    <lineage>
        <taxon>Archaea</taxon>
        <taxon>Methanobacteriati</taxon>
        <taxon>Methanobacteriota</taxon>
        <taxon>Methanonatronarchaeia</taxon>
        <taxon>Methanonatronarchaeales</taxon>
        <taxon>Methanonatronarchaeaceae</taxon>
        <taxon>Candidatus Methanohalarchaeum</taxon>
    </lineage>
</organism>
<evidence type="ECO:0000256" key="1">
    <source>
        <dbReference type="ARBA" id="ARBA00023239"/>
    </source>
</evidence>
<keyword evidence="3 7" id="KW-0119">Carbohydrate metabolism</keyword>
<feature type="domain" description="Orotidine 5'-phosphate decarboxylase" evidence="8">
    <location>
        <begin position="174"/>
        <end position="376"/>
    </location>
</feature>
<dbReference type="EC" id="4.2.1.147" evidence="7"/>
<keyword evidence="2 7" id="KW-0511">Multifunctional enzyme</keyword>
<dbReference type="Pfam" id="PF08714">
    <property type="entry name" value="Fae"/>
    <property type="match status" value="1"/>
</dbReference>
<dbReference type="GO" id="GO:0016840">
    <property type="term" value="F:carbon-nitrogen lyase activity"/>
    <property type="evidence" value="ECO:0007669"/>
    <property type="project" value="InterPro"/>
</dbReference>
<reference evidence="9" key="1">
    <citation type="submission" date="2016-12" db="EMBL/GenBank/DDBJ databases">
        <title>Discovery of methanogenic haloarchaea.</title>
        <authorList>
            <person name="Sorokin D.Y."/>
            <person name="Makarova K.S."/>
            <person name="Abbas B."/>
            <person name="Ferrer M."/>
            <person name="Golyshin P.N."/>
        </authorList>
    </citation>
    <scope>NUCLEOTIDE SEQUENCE [LARGE SCALE GENOMIC DNA]</scope>
    <source>
        <strain evidence="9">HMET1</strain>
    </source>
</reference>
<dbReference type="InterPro" id="IPR020868">
    <property type="entry name" value="Fae/Hps"/>
</dbReference>
<proteinExistence type="inferred from homology"/>